<sequence>MSRIPGVMRELEAKTRFWKCATLFGAIPGVLIMIVVTMINREKERQRPRPPYKPMEYMYRRTKRFPWGDGNHTLFHNPERNPVPPDGYEVPDPFESK</sequence>
<evidence type="ECO:0000256" key="1">
    <source>
        <dbReference type="ARBA" id="ARBA00004273"/>
    </source>
</evidence>
<evidence type="ECO:0000313" key="9">
    <source>
        <dbReference type="EMBL" id="THK33077.1"/>
    </source>
</evidence>
<dbReference type="InterPro" id="IPR001349">
    <property type="entry name" value="Cyt_c_oxidase_su6a"/>
</dbReference>
<evidence type="ECO:0000256" key="3">
    <source>
        <dbReference type="ARBA" id="ARBA00022946"/>
    </source>
</evidence>
<dbReference type="GO" id="GO:0030234">
    <property type="term" value="F:enzyme regulator activity"/>
    <property type="evidence" value="ECO:0007669"/>
    <property type="project" value="TreeGrafter"/>
</dbReference>
<evidence type="ECO:0000256" key="6">
    <source>
        <dbReference type="RuleBase" id="RU004396"/>
    </source>
</evidence>
<dbReference type="GO" id="GO:0006123">
    <property type="term" value="P:mitochondrial electron transport, cytochrome c to oxygen"/>
    <property type="evidence" value="ECO:0007669"/>
    <property type="project" value="TreeGrafter"/>
</dbReference>
<gene>
    <name evidence="9" type="primary">COX6A.2</name>
    <name evidence="9" type="ORF">DALL_DALL000262</name>
</gene>
<comment type="similarity">
    <text evidence="6">Belongs to the cytochrome c oxidase subunit 6A family.</text>
</comment>
<dbReference type="PANTHER" id="PTHR11504:SF0">
    <property type="entry name" value="CYTOCHROME C OXIDASE SUBUNIT"/>
    <property type="match status" value="1"/>
</dbReference>
<organism evidence="9 10">
    <name type="scientific">Diachasma alloeum</name>
    <dbReference type="NCBI Taxonomy" id="454923"/>
    <lineage>
        <taxon>Eukaryota</taxon>
        <taxon>Metazoa</taxon>
        <taxon>Ecdysozoa</taxon>
        <taxon>Arthropoda</taxon>
        <taxon>Hexapoda</taxon>
        <taxon>Insecta</taxon>
        <taxon>Pterygota</taxon>
        <taxon>Neoptera</taxon>
        <taxon>Endopterygota</taxon>
        <taxon>Hymenoptera</taxon>
        <taxon>Apocrita</taxon>
        <taxon>Ichneumonoidea</taxon>
        <taxon>Braconidae</taxon>
        <taxon>Opiinae</taxon>
        <taxon>Diachasma</taxon>
    </lineage>
</organism>
<dbReference type="AlphaFoldDB" id="A0A4E0RT01"/>
<evidence type="ECO:0000256" key="7">
    <source>
        <dbReference type="SAM" id="MobiDB-lite"/>
    </source>
</evidence>
<keyword evidence="2" id="KW-0999">Mitochondrion inner membrane</keyword>
<proteinExistence type="inferred from homology"/>
<evidence type="ECO:0000256" key="8">
    <source>
        <dbReference type="SAM" id="Phobius"/>
    </source>
</evidence>
<keyword evidence="4" id="KW-0496">Mitochondrion</keyword>
<dbReference type="EMBL" id="ML158649">
    <property type="protein sequence ID" value="THK33077.1"/>
    <property type="molecule type" value="Genomic_DNA"/>
</dbReference>
<accession>A0A4E0RT01</accession>
<evidence type="ECO:0000313" key="10">
    <source>
        <dbReference type="Proteomes" id="UP000297026"/>
    </source>
</evidence>
<feature type="transmembrane region" description="Helical" evidence="8">
    <location>
        <begin position="16"/>
        <end position="39"/>
    </location>
</feature>
<evidence type="ECO:0000256" key="5">
    <source>
        <dbReference type="ARBA" id="ARBA00023136"/>
    </source>
</evidence>
<dbReference type="SUPFAM" id="SSF81411">
    <property type="entry name" value="Mitochondrial cytochrome c oxidase subunit VIa"/>
    <property type="match status" value="1"/>
</dbReference>
<keyword evidence="3" id="KW-0809">Transit peptide</keyword>
<evidence type="ECO:0000256" key="4">
    <source>
        <dbReference type="ARBA" id="ARBA00023128"/>
    </source>
</evidence>
<comment type="subcellular location">
    <subcellularLocation>
        <location evidence="1">Mitochondrion inner membrane</location>
    </subcellularLocation>
</comment>
<protein>
    <submittedName>
        <fullName evidence="9">Polypeptide VIA-like, cytochrome c oxidase</fullName>
    </submittedName>
</protein>
<dbReference type="GO" id="GO:0005743">
    <property type="term" value="C:mitochondrial inner membrane"/>
    <property type="evidence" value="ECO:0007669"/>
    <property type="project" value="UniProtKB-SubCell"/>
</dbReference>
<keyword evidence="8" id="KW-1133">Transmembrane helix</keyword>
<dbReference type="Pfam" id="PF02046">
    <property type="entry name" value="COX6A"/>
    <property type="match status" value="1"/>
</dbReference>
<feature type="region of interest" description="Disordered" evidence="7">
    <location>
        <begin position="70"/>
        <end position="97"/>
    </location>
</feature>
<keyword evidence="5 8" id="KW-0472">Membrane</keyword>
<dbReference type="InterPro" id="IPR036418">
    <property type="entry name" value="Cyt_c_oxidase_su6a_sf"/>
</dbReference>
<evidence type="ECO:0000256" key="2">
    <source>
        <dbReference type="ARBA" id="ARBA00022792"/>
    </source>
</evidence>
<name>A0A4E0RT01_9HYME</name>
<dbReference type="Proteomes" id="UP000297026">
    <property type="component" value="Unassembled WGS sequence"/>
</dbReference>
<reference evidence="9" key="1">
    <citation type="submission" date="2019-02" db="EMBL/GenBank/DDBJ databases">
        <title>Genome of the parasitoid wasp Diachasma alloeum, an emerging model for ecological speciation and transitions to asexual reproduction.</title>
        <authorList>
            <person name="Robertson H.M."/>
            <person name="Walden K.K."/>
            <person name="Tvedte E.S."/>
            <person name="Hood G.R."/>
            <person name="Feder J.L."/>
            <person name="Forbes A.A."/>
            <person name="Logsdon J.M."/>
            <person name="Mcelroy K.E."/>
        </authorList>
    </citation>
    <scope>NUCLEOTIDE SEQUENCE [LARGE SCALE GENOMIC DNA]</scope>
    <source>
        <strain evidence="9">Michigan</strain>
    </source>
</reference>
<keyword evidence="8" id="KW-0812">Transmembrane</keyword>
<dbReference type="Gene3D" id="4.10.95.10">
    <property type="entry name" value="Cytochrome c oxidase, subunit VIa"/>
    <property type="match status" value="1"/>
</dbReference>
<dbReference type="PANTHER" id="PTHR11504">
    <property type="entry name" value="CYTOCHROME C OXIDASE POLYPEPTIDE VIA"/>
    <property type="match status" value="1"/>
</dbReference>
<keyword evidence="10" id="KW-1185">Reference proteome</keyword>